<protein>
    <submittedName>
        <fullName evidence="3">CAP domain-containing protein</fullName>
    </submittedName>
</protein>
<keyword evidence="4" id="KW-1185">Reference proteome</keyword>
<reference evidence="4" key="1">
    <citation type="submission" date="2018-09" db="EMBL/GenBank/DDBJ databases">
        <authorList>
            <person name="Livingstone P.G."/>
            <person name="Whitworth D.E."/>
        </authorList>
    </citation>
    <scope>NUCLEOTIDE SEQUENCE [LARGE SCALE GENOMIC DNA]</scope>
    <source>
        <strain evidence="4">AB050A</strain>
    </source>
</reference>
<evidence type="ECO:0000313" key="4">
    <source>
        <dbReference type="Proteomes" id="UP000267003"/>
    </source>
</evidence>
<accession>A0A3A8QDL4</accession>
<evidence type="ECO:0000256" key="1">
    <source>
        <dbReference type="SAM" id="SignalP"/>
    </source>
</evidence>
<gene>
    <name evidence="3" type="ORF">D7W81_18725</name>
</gene>
<dbReference type="Proteomes" id="UP000267003">
    <property type="component" value="Unassembled WGS sequence"/>
</dbReference>
<dbReference type="OrthoDB" id="5513170at2"/>
<proteinExistence type="predicted"/>
<dbReference type="Pfam" id="PF00188">
    <property type="entry name" value="CAP"/>
    <property type="match status" value="1"/>
</dbReference>
<name>A0A3A8QDL4_9BACT</name>
<dbReference type="PANTHER" id="PTHR31157:SF1">
    <property type="entry name" value="SCP DOMAIN-CONTAINING PROTEIN"/>
    <property type="match status" value="1"/>
</dbReference>
<dbReference type="PANTHER" id="PTHR31157">
    <property type="entry name" value="SCP DOMAIN-CONTAINING PROTEIN"/>
    <property type="match status" value="1"/>
</dbReference>
<sequence length="192" mass="20205">MKSSSRSLSLLVLGAALMGGCEAEQTTTPTSETPVLPTDDLRTIDSRSTISCFTSGMEPAVLSLINQRRATGAVCGGVAKLPVPPLTLNSQLGCTALAHARDMAANSFLGYNSLNGATPLRRITAYGYTPLSYAEENVAAGYSTPEAVVEAWMANAHDCNNIMNPAHIHVGIGHATVQGSTFSYWAQDFGRP</sequence>
<dbReference type="SUPFAM" id="SSF55797">
    <property type="entry name" value="PR-1-like"/>
    <property type="match status" value="1"/>
</dbReference>
<feature type="chain" id="PRO_5017232953" evidence="1">
    <location>
        <begin position="24"/>
        <end position="192"/>
    </location>
</feature>
<organism evidence="3 4">
    <name type="scientific">Corallococcus aberystwythensis</name>
    <dbReference type="NCBI Taxonomy" id="2316722"/>
    <lineage>
        <taxon>Bacteria</taxon>
        <taxon>Pseudomonadati</taxon>
        <taxon>Myxococcota</taxon>
        <taxon>Myxococcia</taxon>
        <taxon>Myxococcales</taxon>
        <taxon>Cystobacterineae</taxon>
        <taxon>Myxococcaceae</taxon>
        <taxon>Corallococcus</taxon>
    </lineage>
</organism>
<evidence type="ECO:0000313" key="3">
    <source>
        <dbReference type="EMBL" id="RKH64385.1"/>
    </source>
</evidence>
<dbReference type="PROSITE" id="PS51257">
    <property type="entry name" value="PROKAR_LIPOPROTEIN"/>
    <property type="match status" value="1"/>
</dbReference>
<feature type="signal peptide" evidence="1">
    <location>
        <begin position="1"/>
        <end position="23"/>
    </location>
</feature>
<dbReference type="EMBL" id="RAWK01000106">
    <property type="protein sequence ID" value="RKH64385.1"/>
    <property type="molecule type" value="Genomic_DNA"/>
</dbReference>
<dbReference type="CDD" id="cd05379">
    <property type="entry name" value="CAP_bacterial"/>
    <property type="match status" value="1"/>
</dbReference>
<dbReference type="AlphaFoldDB" id="A0A3A8QDL4"/>
<comment type="caution">
    <text evidence="3">The sequence shown here is derived from an EMBL/GenBank/DDBJ whole genome shotgun (WGS) entry which is preliminary data.</text>
</comment>
<keyword evidence="1" id="KW-0732">Signal</keyword>
<feature type="domain" description="SCP" evidence="2">
    <location>
        <begin position="62"/>
        <end position="189"/>
    </location>
</feature>
<dbReference type="Gene3D" id="3.40.33.10">
    <property type="entry name" value="CAP"/>
    <property type="match status" value="1"/>
</dbReference>
<evidence type="ECO:0000259" key="2">
    <source>
        <dbReference type="Pfam" id="PF00188"/>
    </source>
</evidence>
<dbReference type="InterPro" id="IPR014044">
    <property type="entry name" value="CAP_dom"/>
</dbReference>
<dbReference type="InterPro" id="IPR035940">
    <property type="entry name" value="CAP_sf"/>
</dbReference>
<dbReference type="RefSeq" id="WP_120556763.1">
    <property type="nucleotide sequence ID" value="NZ_RAWK01000106.1"/>
</dbReference>